<evidence type="ECO:0000313" key="3">
    <source>
        <dbReference type="EMBL" id="GAK95379.1"/>
    </source>
</evidence>
<dbReference type="InterPro" id="IPR014756">
    <property type="entry name" value="Ig_E-set"/>
</dbReference>
<evidence type="ECO:0000259" key="2">
    <source>
        <dbReference type="Pfam" id="PF16561"/>
    </source>
</evidence>
<dbReference type="PANTHER" id="PTHR10343">
    <property type="entry name" value="5'-AMP-ACTIVATED PROTEIN KINASE , BETA SUBUNIT"/>
    <property type="match status" value="1"/>
</dbReference>
<feature type="domain" description="AMP-activated protein kinase glycogen-binding" evidence="2">
    <location>
        <begin position="230"/>
        <end position="299"/>
    </location>
</feature>
<comment type="similarity">
    <text evidence="1">Belongs to the 5'-AMP-activated protein kinase beta subunit family.</text>
</comment>
<reference evidence="3" key="1">
    <citation type="journal article" date="2014" name="Genome Announc.">
        <title>Draft Genome Sequences of Marine Flavobacterium Nonlabens Strains NR17, NR24, NR27, NR32, NR33, and Ara13.</title>
        <authorList>
            <person name="Nakanishi M."/>
            <person name="Meirelles P."/>
            <person name="Suzuki R."/>
            <person name="Takatani N."/>
            <person name="Mino S."/>
            <person name="Suda W."/>
            <person name="Oshima K."/>
            <person name="Hattori M."/>
            <person name="Ohkuma M."/>
            <person name="Hosokawa M."/>
            <person name="Miyashita K."/>
            <person name="Thompson F.L."/>
            <person name="Niwa A."/>
            <person name="Sawabe T."/>
            <person name="Sawabe T."/>
        </authorList>
    </citation>
    <scope>NUCLEOTIDE SEQUENCE [LARGE SCALE GENOMIC DNA]</scope>
    <source>
        <strain evidence="3">JCM 19294</strain>
    </source>
</reference>
<dbReference type="Pfam" id="PF16561">
    <property type="entry name" value="AMPK1_CBM"/>
    <property type="match status" value="2"/>
</dbReference>
<dbReference type="STRING" id="319236.BST91_00715"/>
<feature type="domain" description="AMP-activated protein kinase glycogen-binding" evidence="2">
    <location>
        <begin position="145"/>
        <end position="214"/>
    </location>
</feature>
<dbReference type="SUPFAM" id="SSF81296">
    <property type="entry name" value="E set domains"/>
    <property type="match status" value="3"/>
</dbReference>
<protein>
    <submittedName>
        <fullName evidence="3">Amylopullulanase</fullName>
    </submittedName>
</protein>
<evidence type="ECO:0000256" key="1">
    <source>
        <dbReference type="ARBA" id="ARBA00010926"/>
    </source>
</evidence>
<proteinExistence type="inferred from homology"/>
<dbReference type="PANTHER" id="PTHR10343:SF84">
    <property type="entry name" value="5'-AMP-ACTIVATED PROTEIN KINASE SUBUNIT BETA-1"/>
    <property type="match status" value="1"/>
</dbReference>
<dbReference type="AlphaFoldDB" id="A0A090PWZ1"/>
<organism evidence="3 4">
    <name type="scientific">Nonlabens tegetincola</name>
    <dbReference type="NCBI Taxonomy" id="323273"/>
    <lineage>
        <taxon>Bacteria</taxon>
        <taxon>Pseudomonadati</taxon>
        <taxon>Bacteroidota</taxon>
        <taxon>Flavobacteriia</taxon>
        <taxon>Flavobacteriales</taxon>
        <taxon>Flavobacteriaceae</taxon>
        <taxon>Nonlabens</taxon>
    </lineage>
</organism>
<name>A0A090PWZ1_9FLAO</name>
<dbReference type="Proteomes" id="UP000029221">
    <property type="component" value="Unassembled WGS sequence"/>
</dbReference>
<accession>A0A090PWZ1</accession>
<dbReference type="InterPro" id="IPR032640">
    <property type="entry name" value="AMPK1_CBM"/>
</dbReference>
<comment type="caution">
    <text evidence="3">The sequence shown here is derived from an EMBL/GenBank/DDBJ whole genome shotgun (WGS) entry which is preliminary data.</text>
</comment>
<dbReference type="Gene3D" id="2.60.40.10">
    <property type="entry name" value="Immunoglobulins"/>
    <property type="match status" value="3"/>
</dbReference>
<dbReference type="eggNOG" id="COG0296">
    <property type="taxonomic scope" value="Bacteria"/>
</dbReference>
<sequence>MIMGQDDYGYRIDGEDIVFKFDVRDYSMVTINDTQVKLDLSDINIKKVAVAGTFNKWAKNDWKLKNIKNGVYELRKKIKYLNTDSGASFKFVINDKFWVEPPAIAPNREQLTLDDIFVSVYNLKLNEVKESEDGNHTFYLHGYSNAQRVVVTGTFNNWDENEFELECKDGYWELTLDLPIGTHEYRYIVDGQWMRDPHNPKKKHNEYNEFNSVITKRKLQKFRLKNVDFKNVYLAGDFTDWQNNKLQMNLINGFWEIEIPLTRGVHHYKFIVDDIWIVDPMNNSVQYDKHDHVNSVILIK</sequence>
<dbReference type="InterPro" id="IPR013783">
    <property type="entry name" value="Ig-like_fold"/>
</dbReference>
<dbReference type="EMBL" id="BBML01000001">
    <property type="protein sequence ID" value="GAK95379.1"/>
    <property type="molecule type" value="Genomic_DNA"/>
</dbReference>
<gene>
    <name evidence="3" type="ORF">JCM19294_2161</name>
</gene>
<dbReference type="InterPro" id="IPR050827">
    <property type="entry name" value="CRP1_MDG1_kinase"/>
</dbReference>
<keyword evidence="4" id="KW-1185">Reference proteome</keyword>
<dbReference type="CDD" id="cd02859">
    <property type="entry name" value="E_set_AMPKbeta_like_N"/>
    <property type="match status" value="2"/>
</dbReference>
<evidence type="ECO:0000313" key="4">
    <source>
        <dbReference type="Proteomes" id="UP000029221"/>
    </source>
</evidence>